<evidence type="ECO:0008006" key="4">
    <source>
        <dbReference type="Google" id="ProtNLM"/>
    </source>
</evidence>
<feature type="signal peptide" evidence="1">
    <location>
        <begin position="1"/>
        <end position="18"/>
    </location>
</feature>
<dbReference type="OrthoDB" id="1495056at2"/>
<comment type="caution">
    <text evidence="2">The sequence shown here is derived from an EMBL/GenBank/DDBJ whole genome shotgun (WGS) entry which is preliminary data.</text>
</comment>
<evidence type="ECO:0000256" key="1">
    <source>
        <dbReference type="SAM" id="SignalP"/>
    </source>
</evidence>
<dbReference type="RefSeq" id="WP_139235766.1">
    <property type="nucleotide sequence ID" value="NZ_FPAM01000016.1"/>
</dbReference>
<evidence type="ECO:0000313" key="3">
    <source>
        <dbReference type="Proteomes" id="UP000186720"/>
    </source>
</evidence>
<dbReference type="Proteomes" id="UP000186720">
    <property type="component" value="Unassembled WGS sequence"/>
</dbReference>
<organism evidence="2 3">
    <name type="scientific">Mucilaginibacter polytrichastri</name>
    <dbReference type="NCBI Taxonomy" id="1302689"/>
    <lineage>
        <taxon>Bacteria</taxon>
        <taxon>Pseudomonadati</taxon>
        <taxon>Bacteroidota</taxon>
        <taxon>Sphingobacteriia</taxon>
        <taxon>Sphingobacteriales</taxon>
        <taxon>Sphingobacteriaceae</taxon>
        <taxon>Mucilaginibacter</taxon>
    </lineage>
</organism>
<name>A0A1Q6A0Y3_9SPHI</name>
<evidence type="ECO:0000313" key="2">
    <source>
        <dbReference type="EMBL" id="OKS87663.1"/>
    </source>
</evidence>
<sequence length="149" mass="17564">MKSIIIAVLILFSQVTFAQKVSNMLFPPPVLPDGYPNYVNACDLNEHRKELVYTRFTYSGIEEYWSLHSWNKDCKDVGIELEIPDNINIKSRHLKELRYVHENYWKCYLVIDVVGFFEEGYVYGYGHLGMNKSKFTVKQIMNIQIMNKK</sequence>
<dbReference type="AlphaFoldDB" id="A0A1Q6A0Y3"/>
<keyword evidence="1" id="KW-0732">Signal</keyword>
<dbReference type="STRING" id="1302689.RG47T_3125"/>
<gene>
    <name evidence="2" type="ORF">RG47T_3125</name>
</gene>
<keyword evidence="3" id="KW-1185">Reference proteome</keyword>
<proteinExistence type="predicted"/>
<accession>A0A1Q6A0Y3</accession>
<protein>
    <recommendedName>
        <fullName evidence="4">Beta/gamma crystallin 'Greek key' domain-containing protein</fullName>
    </recommendedName>
</protein>
<feature type="chain" id="PRO_5010203038" description="Beta/gamma crystallin 'Greek key' domain-containing protein" evidence="1">
    <location>
        <begin position="19"/>
        <end position="149"/>
    </location>
</feature>
<reference evidence="2 3" key="1">
    <citation type="submission" date="2016-11" db="EMBL/GenBank/DDBJ databases">
        <title>Whole Genome Sequencing of Mucilaginibacter polytrichastri RG4-7(T) isolated from the moss sample.</title>
        <authorList>
            <person name="Li Y."/>
        </authorList>
    </citation>
    <scope>NUCLEOTIDE SEQUENCE [LARGE SCALE GENOMIC DNA]</scope>
    <source>
        <strain evidence="2 3">RG4-7</strain>
    </source>
</reference>
<dbReference type="EMBL" id="MPPL01000001">
    <property type="protein sequence ID" value="OKS87663.1"/>
    <property type="molecule type" value="Genomic_DNA"/>
</dbReference>